<organism evidence="1 2">
    <name type="scientific">Pluteus cervinus</name>
    <dbReference type="NCBI Taxonomy" id="181527"/>
    <lineage>
        <taxon>Eukaryota</taxon>
        <taxon>Fungi</taxon>
        <taxon>Dikarya</taxon>
        <taxon>Basidiomycota</taxon>
        <taxon>Agaricomycotina</taxon>
        <taxon>Agaricomycetes</taxon>
        <taxon>Agaricomycetidae</taxon>
        <taxon>Agaricales</taxon>
        <taxon>Pluteineae</taxon>
        <taxon>Pluteaceae</taxon>
        <taxon>Pluteus</taxon>
    </lineage>
</organism>
<accession>A0ACD3BDE5</accession>
<sequence length="232" mass="25648">MSLSKSLLHTICKKMVLTAQLHALVNSILLAITFFKLPHEIQHSLTRTARAHRESNQETWTCIVGFGEGFLFGALTQELRLRFPDATRELLTVLRHILLSPEFLVGLVGTVDLPGIQPEAVYVLSHQAYERGGFDKVRQLAKLIYAPLFPVARRVVEPRWTELPGPSPLGPASSPMNNHNAGPTPVHEDIPPALVGLRDWVLSNTVADPESGYLRQKTVDSRSSSNMGDVGF</sequence>
<reference evidence="1 2" key="1">
    <citation type="journal article" date="2019" name="Nat. Ecol. Evol.">
        <title>Megaphylogeny resolves global patterns of mushroom evolution.</title>
        <authorList>
            <person name="Varga T."/>
            <person name="Krizsan K."/>
            <person name="Foldi C."/>
            <person name="Dima B."/>
            <person name="Sanchez-Garcia M."/>
            <person name="Sanchez-Ramirez S."/>
            <person name="Szollosi G.J."/>
            <person name="Szarkandi J.G."/>
            <person name="Papp V."/>
            <person name="Albert L."/>
            <person name="Andreopoulos W."/>
            <person name="Angelini C."/>
            <person name="Antonin V."/>
            <person name="Barry K.W."/>
            <person name="Bougher N.L."/>
            <person name="Buchanan P."/>
            <person name="Buyck B."/>
            <person name="Bense V."/>
            <person name="Catcheside P."/>
            <person name="Chovatia M."/>
            <person name="Cooper J."/>
            <person name="Damon W."/>
            <person name="Desjardin D."/>
            <person name="Finy P."/>
            <person name="Geml J."/>
            <person name="Haridas S."/>
            <person name="Hughes K."/>
            <person name="Justo A."/>
            <person name="Karasinski D."/>
            <person name="Kautmanova I."/>
            <person name="Kiss B."/>
            <person name="Kocsube S."/>
            <person name="Kotiranta H."/>
            <person name="LaButti K.M."/>
            <person name="Lechner B.E."/>
            <person name="Liimatainen K."/>
            <person name="Lipzen A."/>
            <person name="Lukacs Z."/>
            <person name="Mihaltcheva S."/>
            <person name="Morgado L.N."/>
            <person name="Niskanen T."/>
            <person name="Noordeloos M.E."/>
            <person name="Ohm R.A."/>
            <person name="Ortiz-Santana B."/>
            <person name="Ovrebo C."/>
            <person name="Racz N."/>
            <person name="Riley R."/>
            <person name="Savchenko A."/>
            <person name="Shiryaev A."/>
            <person name="Soop K."/>
            <person name="Spirin V."/>
            <person name="Szebenyi C."/>
            <person name="Tomsovsky M."/>
            <person name="Tulloss R.E."/>
            <person name="Uehling J."/>
            <person name="Grigoriev I.V."/>
            <person name="Vagvolgyi C."/>
            <person name="Papp T."/>
            <person name="Martin F.M."/>
            <person name="Miettinen O."/>
            <person name="Hibbett D.S."/>
            <person name="Nagy L.G."/>
        </authorList>
    </citation>
    <scope>NUCLEOTIDE SEQUENCE [LARGE SCALE GENOMIC DNA]</scope>
    <source>
        <strain evidence="1 2">NL-1719</strain>
    </source>
</reference>
<evidence type="ECO:0000313" key="1">
    <source>
        <dbReference type="EMBL" id="TFK75676.1"/>
    </source>
</evidence>
<name>A0ACD3BDE5_9AGAR</name>
<dbReference type="Proteomes" id="UP000308600">
    <property type="component" value="Unassembled WGS sequence"/>
</dbReference>
<proteinExistence type="predicted"/>
<protein>
    <submittedName>
        <fullName evidence="1">Uncharacterized protein</fullName>
    </submittedName>
</protein>
<dbReference type="EMBL" id="ML208262">
    <property type="protein sequence ID" value="TFK75676.1"/>
    <property type="molecule type" value="Genomic_DNA"/>
</dbReference>
<gene>
    <name evidence="1" type="ORF">BDN72DRAFT_892173</name>
</gene>
<keyword evidence="2" id="KW-1185">Reference proteome</keyword>
<evidence type="ECO:0000313" key="2">
    <source>
        <dbReference type="Proteomes" id="UP000308600"/>
    </source>
</evidence>